<feature type="transmembrane region" description="Helical" evidence="1">
    <location>
        <begin position="28"/>
        <end position="48"/>
    </location>
</feature>
<evidence type="ECO:0000256" key="1">
    <source>
        <dbReference type="SAM" id="Phobius"/>
    </source>
</evidence>
<keyword evidence="3" id="KW-1185">Reference proteome</keyword>
<accession>A0ABS2V341</accession>
<dbReference type="PANTHER" id="PTHR42305:SF1">
    <property type="entry name" value="MEMBRANE PROTEIN RV1733C-RELATED"/>
    <property type="match status" value="1"/>
</dbReference>
<keyword evidence="1" id="KW-1133">Transmembrane helix</keyword>
<evidence type="ECO:0000313" key="2">
    <source>
        <dbReference type="EMBL" id="MBM9624271.1"/>
    </source>
</evidence>
<dbReference type="InterPro" id="IPR039708">
    <property type="entry name" value="MT1774/Rv1733c-like"/>
</dbReference>
<reference evidence="2 3" key="1">
    <citation type="journal article" date="2016" name="Arch. Microbiol.">
        <title>Streptomyces zhihengii sp. nov., isolated from rhizospheric soil of Psammosilene tunicoides.</title>
        <authorList>
            <person name="Huang M.J."/>
            <person name="Fei J.J."/>
            <person name="Salam N."/>
            <person name="Kim C.J."/>
            <person name="Hozzein W.N."/>
            <person name="Xiao M."/>
            <person name="Huang H.Q."/>
            <person name="Li W.J."/>
        </authorList>
    </citation>
    <scope>NUCLEOTIDE SEQUENCE [LARGE SCALE GENOMIC DNA]</scope>
    <source>
        <strain evidence="2 3">YIM T102</strain>
    </source>
</reference>
<evidence type="ECO:0008006" key="4">
    <source>
        <dbReference type="Google" id="ProtNLM"/>
    </source>
</evidence>
<organism evidence="2 3">
    <name type="scientific">Streptomyces zhihengii</name>
    <dbReference type="NCBI Taxonomy" id="1818004"/>
    <lineage>
        <taxon>Bacteria</taxon>
        <taxon>Bacillati</taxon>
        <taxon>Actinomycetota</taxon>
        <taxon>Actinomycetes</taxon>
        <taxon>Kitasatosporales</taxon>
        <taxon>Streptomycetaceae</taxon>
        <taxon>Streptomyces</taxon>
    </lineage>
</organism>
<dbReference type="EMBL" id="JAFEJA010000002">
    <property type="protein sequence ID" value="MBM9624271.1"/>
    <property type="molecule type" value="Genomic_DNA"/>
</dbReference>
<dbReference type="Proteomes" id="UP000664109">
    <property type="component" value="Unassembled WGS sequence"/>
</dbReference>
<keyword evidence="1" id="KW-0472">Membrane</keyword>
<comment type="caution">
    <text evidence="2">The sequence shown here is derived from an EMBL/GenBank/DDBJ whole genome shotgun (WGS) entry which is preliminary data.</text>
</comment>
<feature type="transmembrane region" description="Helical" evidence="1">
    <location>
        <begin position="137"/>
        <end position="159"/>
    </location>
</feature>
<keyword evidence="1" id="KW-0812">Transmembrane</keyword>
<proteinExistence type="predicted"/>
<name>A0ABS2V341_9ACTN</name>
<dbReference type="PANTHER" id="PTHR42305">
    <property type="entry name" value="MEMBRANE PROTEIN RV1733C-RELATED"/>
    <property type="match status" value="1"/>
</dbReference>
<dbReference type="RefSeq" id="WP_205378290.1">
    <property type="nucleotide sequence ID" value="NZ_JAFEJA010000002.1"/>
</dbReference>
<gene>
    <name evidence="2" type="ORF">JE024_37540</name>
</gene>
<sequence length="190" mass="20724">MATDGPRHVPAGPLVRPLDITRKRVDRALLVVLLVGLPFVTVIVGVWAHSGFDHNRQEQVRDRRPVAARLLEDPHAVADSSGANRDARATVRWRDAGAARTGTAEVSMDKRAGDRATVYVDEAGGNIVKPPMDAYDVAASTVAAAVLAPSGFVVVWGLTRAAIHWALDRRCCAAWEREWAAVEPVWTRHR</sequence>
<evidence type="ECO:0000313" key="3">
    <source>
        <dbReference type="Proteomes" id="UP000664109"/>
    </source>
</evidence>
<protein>
    <recommendedName>
        <fullName evidence="4">Transmembrane protein</fullName>
    </recommendedName>
</protein>